<dbReference type="EMBL" id="VSSQ01058930">
    <property type="protein sequence ID" value="MPN12561.1"/>
    <property type="molecule type" value="Genomic_DNA"/>
</dbReference>
<dbReference type="AlphaFoldDB" id="A0A645FDV3"/>
<protein>
    <submittedName>
        <fullName evidence="1">Uncharacterized protein</fullName>
    </submittedName>
</protein>
<name>A0A645FDV3_9ZZZZ</name>
<gene>
    <name evidence="1" type="ORF">SDC9_159879</name>
</gene>
<dbReference type="SUPFAM" id="SSF53822">
    <property type="entry name" value="Periplasmic binding protein-like I"/>
    <property type="match status" value="1"/>
</dbReference>
<sequence>MAKDSEILQLQGLRRAFNEAGLRLNEKLVLYRHEGTLEKLRTIIDLMGDPEAIYAMGGMLYGITPILREKNVDFDRCLLIGEEVVWKPDFRGWQISQDFDALAELAVQQLLAEIGGAPRRDQELPRFIQNITC</sequence>
<organism evidence="1">
    <name type="scientific">bioreactor metagenome</name>
    <dbReference type="NCBI Taxonomy" id="1076179"/>
    <lineage>
        <taxon>unclassified sequences</taxon>
        <taxon>metagenomes</taxon>
        <taxon>ecological metagenomes</taxon>
    </lineage>
</organism>
<proteinExistence type="predicted"/>
<dbReference type="InterPro" id="IPR028082">
    <property type="entry name" value="Peripla_BP_I"/>
</dbReference>
<accession>A0A645FDV3</accession>
<evidence type="ECO:0000313" key="1">
    <source>
        <dbReference type="EMBL" id="MPN12561.1"/>
    </source>
</evidence>
<reference evidence="1" key="1">
    <citation type="submission" date="2019-08" db="EMBL/GenBank/DDBJ databases">
        <authorList>
            <person name="Kucharzyk K."/>
            <person name="Murdoch R.W."/>
            <person name="Higgins S."/>
            <person name="Loffler F."/>
        </authorList>
    </citation>
    <scope>NUCLEOTIDE SEQUENCE</scope>
</reference>
<comment type="caution">
    <text evidence="1">The sequence shown here is derived from an EMBL/GenBank/DDBJ whole genome shotgun (WGS) entry which is preliminary data.</text>
</comment>